<dbReference type="PRINTS" id="PR01356">
    <property type="entry name" value="GFGPROTEIN"/>
</dbReference>
<organism evidence="11 12">
    <name type="scientific">Aldrovandia affinis</name>
    <dbReference type="NCBI Taxonomy" id="143900"/>
    <lineage>
        <taxon>Eukaryota</taxon>
        <taxon>Metazoa</taxon>
        <taxon>Chordata</taxon>
        <taxon>Craniata</taxon>
        <taxon>Vertebrata</taxon>
        <taxon>Euteleostomi</taxon>
        <taxon>Actinopterygii</taxon>
        <taxon>Neopterygii</taxon>
        <taxon>Teleostei</taxon>
        <taxon>Notacanthiformes</taxon>
        <taxon>Halosauridae</taxon>
        <taxon>Aldrovandia</taxon>
    </lineage>
</organism>
<dbReference type="EC" id="3.6.1.-" evidence="9"/>
<dbReference type="PROSITE" id="PS00893">
    <property type="entry name" value="NUDIX_BOX"/>
    <property type="match status" value="1"/>
</dbReference>
<dbReference type="GO" id="GO:0051287">
    <property type="term" value="F:NAD binding"/>
    <property type="evidence" value="ECO:0007669"/>
    <property type="project" value="TreeGrafter"/>
</dbReference>
<dbReference type="InterPro" id="IPR020084">
    <property type="entry name" value="NUDIX_hydrolase_CS"/>
</dbReference>
<evidence type="ECO:0000313" key="11">
    <source>
        <dbReference type="EMBL" id="KAJ8372107.1"/>
    </source>
</evidence>
<dbReference type="Pfam" id="PF18290">
    <property type="entry name" value="Nudix_hydro"/>
    <property type="match status" value="1"/>
</dbReference>
<evidence type="ECO:0000256" key="7">
    <source>
        <dbReference type="ARBA" id="ARBA00057091"/>
    </source>
</evidence>
<keyword evidence="6 9" id="KW-0539">Nucleus</keyword>
<sequence length="317" mass="34730">MKNNAKSRVLKVSPDDYGSAKLQTAARAMAGPRDVKCGVFAKQGTNGNAMAAEVDRFGGVTVYLNERDFPPDVSEGAFDVLLRDSLSQWRAEGRVAAWLHVPIAQSRLVAVAAARGFTFHHARRDRSTLCLWLGEGESMLPAFATHQVGVAGAVLDEASGKVLVVQDKNKTKNAWKFPGGLSNLGENIGDAAVREVCEETGVRAEFRSLLSVRQQHDHPGAFGMSDLYATCRLRPLSFRITLCPRECLRAEWMGLEELARTDATTPITRRGALLLLHGLRHGFQHVDLPLEELPAVQPGRRYQLYHRALPAGGPQND</sequence>
<keyword evidence="3 9" id="KW-0963">Cytoplasm</keyword>
<evidence type="ECO:0000256" key="9">
    <source>
        <dbReference type="RuleBase" id="RU368106"/>
    </source>
</evidence>
<accession>A0AAD7W172</accession>
<feature type="domain" description="Nudix hydrolase" evidence="10">
    <location>
        <begin position="145"/>
        <end position="277"/>
    </location>
</feature>
<name>A0AAD7W172_9TELE</name>
<evidence type="ECO:0000259" key="10">
    <source>
        <dbReference type="PROSITE" id="PS51462"/>
    </source>
</evidence>
<evidence type="ECO:0000256" key="8">
    <source>
        <dbReference type="ARBA" id="ARBA00068898"/>
    </source>
</evidence>
<dbReference type="SUPFAM" id="SSF55811">
    <property type="entry name" value="Nudix"/>
    <property type="match status" value="1"/>
</dbReference>
<dbReference type="CDD" id="cd04670">
    <property type="entry name" value="NUDIX_ASFGF2_Nudt6"/>
    <property type="match status" value="1"/>
</dbReference>
<evidence type="ECO:0000256" key="3">
    <source>
        <dbReference type="ARBA" id="ARBA00022490"/>
    </source>
</evidence>
<dbReference type="Gene3D" id="3.90.79.10">
    <property type="entry name" value="Nucleoside Triphosphate Pyrophosphohydrolase"/>
    <property type="match status" value="1"/>
</dbReference>
<protein>
    <recommendedName>
        <fullName evidence="8 9">Nucleoside diphosphate-linked moiety X motif 6</fullName>
        <shortName evidence="9">Nudix motif 6</shortName>
        <ecNumber evidence="9">3.6.1.-</ecNumber>
    </recommendedName>
</protein>
<proteinExistence type="inferred from homology"/>
<dbReference type="Gene3D" id="4.10.80.100">
    <property type="match status" value="1"/>
</dbReference>
<dbReference type="EMBL" id="JAINUG010000416">
    <property type="protein sequence ID" value="KAJ8372107.1"/>
    <property type="molecule type" value="Genomic_DNA"/>
</dbReference>
<evidence type="ECO:0000256" key="1">
    <source>
        <dbReference type="ARBA" id="ARBA00004123"/>
    </source>
</evidence>
<dbReference type="InterPro" id="IPR040618">
    <property type="entry name" value="Pre-Nudix"/>
</dbReference>
<comment type="subunit">
    <text evidence="9">Monomer and homodimer.</text>
</comment>
<dbReference type="InterPro" id="IPR000086">
    <property type="entry name" value="NUDIX_hydrolase_dom"/>
</dbReference>
<keyword evidence="4 9" id="KW-0378">Hydrolase</keyword>
<dbReference type="GO" id="GO:0047631">
    <property type="term" value="F:ADP-ribose diphosphatase activity"/>
    <property type="evidence" value="ECO:0007669"/>
    <property type="project" value="TreeGrafter"/>
</dbReference>
<evidence type="ECO:0000256" key="6">
    <source>
        <dbReference type="ARBA" id="ARBA00023242"/>
    </source>
</evidence>
<dbReference type="FunFam" id="3.90.79.10:FF:000027">
    <property type="entry name" value="nucleoside diphosphate-linked moiety X motif 6"/>
    <property type="match status" value="1"/>
</dbReference>
<evidence type="ECO:0000256" key="4">
    <source>
        <dbReference type="ARBA" id="ARBA00022801"/>
    </source>
</evidence>
<gene>
    <name evidence="11" type="ORF">AAFF_G00294710</name>
</gene>
<comment type="function">
    <text evidence="7 9">May contribute to the regulation of cell proliferation.</text>
</comment>
<dbReference type="Proteomes" id="UP001221898">
    <property type="component" value="Unassembled WGS sequence"/>
</dbReference>
<dbReference type="InterPro" id="IPR015797">
    <property type="entry name" value="NUDIX_hydrolase-like_dom_sf"/>
</dbReference>
<reference evidence="11" key="1">
    <citation type="journal article" date="2023" name="Science">
        <title>Genome structures resolve the early diversification of teleost fishes.</title>
        <authorList>
            <person name="Parey E."/>
            <person name="Louis A."/>
            <person name="Montfort J."/>
            <person name="Bouchez O."/>
            <person name="Roques C."/>
            <person name="Iampietro C."/>
            <person name="Lluch J."/>
            <person name="Castinel A."/>
            <person name="Donnadieu C."/>
            <person name="Desvignes T."/>
            <person name="Floi Bucao C."/>
            <person name="Jouanno E."/>
            <person name="Wen M."/>
            <person name="Mejri S."/>
            <person name="Dirks R."/>
            <person name="Jansen H."/>
            <person name="Henkel C."/>
            <person name="Chen W.J."/>
            <person name="Zahm M."/>
            <person name="Cabau C."/>
            <person name="Klopp C."/>
            <person name="Thompson A.W."/>
            <person name="Robinson-Rechavi M."/>
            <person name="Braasch I."/>
            <person name="Lecointre G."/>
            <person name="Bobe J."/>
            <person name="Postlethwait J.H."/>
            <person name="Berthelot C."/>
            <person name="Roest Crollius H."/>
            <person name="Guiguen Y."/>
        </authorList>
    </citation>
    <scope>NUCLEOTIDE SEQUENCE</scope>
    <source>
        <strain evidence="11">NC1722</strain>
    </source>
</reference>
<dbReference type="GO" id="GO:0005739">
    <property type="term" value="C:mitochondrion"/>
    <property type="evidence" value="ECO:0007669"/>
    <property type="project" value="UniProtKB-SubCell"/>
</dbReference>
<keyword evidence="5 9" id="KW-0496">Mitochondrion</keyword>
<dbReference type="PANTHER" id="PTHR13994">
    <property type="entry name" value="NUDIX HYDROLASE RELATED"/>
    <property type="match status" value="1"/>
</dbReference>
<evidence type="ECO:0000256" key="5">
    <source>
        <dbReference type="ARBA" id="ARBA00023128"/>
    </source>
</evidence>
<comment type="subcellular location">
    <subcellularLocation>
        <location evidence="9">Cytoplasm</location>
    </subcellularLocation>
    <subcellularLocation>
        <location evidence="1 9">Nucleus</location>
    </subcellularLocation>
    <subcellularLocation>
        <location evidence="9">Mitochondrion</location>
    </subcellularLocation>
</comment>
<evidence type="ECO:0000313" key="12">
    <source>
        <dbReference type="Proteomes" id="UP001221898"/>
    </source>
</evidence>
<keyword evidence="12" id="KW-1185">Reference proteome</keyword>
<dbReference type="PANTHER" id="PTHR13994:SF46">
    <property type="entry name" value="NUCLEOSIDE DIPHOSPHATE-LINKED MOIETY X MOTIF 6"/>
    <property type="match status" value="1"/>
</dbReference>
<evidence type="ECO:0000256" key="2">
    <source>
        <dbReference type="ARBA" id="ARBA00005582"/>
    </source>
</evidence>
<dbReference type="Pfam" id="PF00293">
    <property type="entry name" value="NUDIX"/>
    <property type="match status" value="1"/>
</dbReference>
<dbReference type="PROSITE" id="PS51462">
    <property type="entry name" value="NUDIX"/>
    <property type="match status" value="1"/>
</dbReference>
<dbReference type="GO" id="GO:0035529">
    <property type="term" value="F:NADH pyrophosphatase activity"/>
    <property type="evidence" value="ECO:0007669"/>
    <property type="project" value="TreeGrafter"/>
</dbReference>
<dbReference type="GO" id="GO:0005634">
    <property type="term" value="C:nucleus"/>
    <property type="evidence" value="ECO:0007669"/>
    <property type="project" value="UniProtKB-SubCell"/>
</dbReference>
<dbReference type="AlphaFoldDB" id="A0AAD7W172"/>
<dbReference type="Gene3D" id="3.40.630.30">
    <property type="match status" value="1"/>
</dbReference>
<dbReference type="InterPro" id="IPR003293">
    <property type="entry name" value="Nudix_hydrolase6-like"/>
</dbReference>
<comment type="caution">
    <text evidence="11">The sequence shown here is derived from an EMBL/GenBank/DDBJ whole genome shotgun (WGS) entry which is preliminary data.</text>
</comment>
<dbReference type="FunFam" id="3.40.630.30:FF:000062">
    <property type="entry name" value="Nucleoside diphosphate-linked moiety X motif 6"/>
    <property type="match status" value="1"/>
</dbReference>
<comment type="similarity">
    <text evidence="2 9">Belongs to the Nudix hydrolase family.</text>
</comment>